<dbReference type="SMART" id="SM00354">
    <property type="entry name" value="HTH_LACI"/>
    <property type="match status" value="1"/>
</dbReference>
<dbReference type="GO" id="GO:0000976">
    <property type="term" value="F:transcription cis-regulatory region binding"/>
    <property type="evidence" value="ECO:0007669"/>
    <property type="project" value="TreeGrafter"/>
</dbReference>
<gene>
    <name evidence="5" type="ORF">RBB77_01530</name>
</gene>
<dbReference type="InterPro" id="IPR010982">
    <property type="entry name" value="Lambda_DNA-bd_dom_sf"/>
</dbReference>
<dbReference type="PROSITE" id="PS50932">
    <property type="entry name" value="HTH_LACI_2"/>
    <property type="match status" value="1"/>
</dbReference>
<proteinExistence type="predicted"/>
<dbReference type="Gene3D" id="1.10.260.40">
    <property type="entry name" value="lambda repressor-like DNA-binding domains"/>
    <property type="match status" value="1"/>
</dbReference>
<dbReference type="CDD" id="cd06267">
    <property type="entry name" value="PBP1_LacI_sugar_binding-like"/>
    <property type="match status" value="1"/>
</dbReference>
<keyword evidence="2 5" id="KW-0238">DNA-binding</keyword>
<organism evidence="5">
    <name type="scientific">Tunturiibacter psychrotolerans</name>
    <dbReference type="NCBI Taxonomy" id="3069686"/>
    <lineage>
        <taxon>Bacteria</taxon>
        <taxon>Pseudomonadati</taxon>
        <taxon>Acidobacteriota</taxon>
        <taxon>Terriglobia</taxon>
        <taxon>Terriglobales</taxon>
        <taxon>Acidobacteriaceae</taxon>
        <taxon>Tunturiibacter</taxon>
    </lineage>
</organism>
<keyword evidence="3" id="KW-0804">Transcription</keyword>
<name>A0AAU7ZRN4_9BACT</name>
<evidence type="ECO:0000256" key="2">
    <source>
        <dbReference type="ARBA" id="ARBA00023125"/>
    </source>
</evidence>
<dbReference type="PANTHER" id="PTHR30146">
    <property type="entry name" value="LACI-RELATED TRANSCRIPTIONAL REPRESSOR"/>
    <property type="match status" value="1"/>
</dbReference>
<dbReference type="InterPro" id="IPR046335">
    <property type="entry name" value="LacI/GalR-like_sensor"/>
</dbReference>
<dbReference type="InterPro" id="IPR000843">
    <property type="entry name" value="HTH_LacI"/>
</dbReference>
<dbReference type="RefSeq" id="WP_353064428.1">
    <property type="nucleotide sequence ID" value="NZ_CP132942.1"/>
</dbReference>
<dbReference type="Gene3D" id="3.40.50.2300">
    <property type="match status" value="2"/>
</dbReference>
<evidence type="ECO:0000256" key="1">
    <source>
        <dbReference type="ARBA" id="ARBA00023015"/>
    </source>
</evidence>
<dbReference type="GO" id="GO:0003700">
    <property type="term" value="F:DNA-binding transcription factor activity"/>
    <property type="evidence" value="ECO:0007669"/>
    <property type="project" value="TreeGrafter"/>
</dbReference>
<dbReference type="Pfam" id="PF13377">
    <property type="entry name" value="Peripla_BP_3"/>
    <property type="match status" value="1"/>
</dbReference>
<dbReference type="InterPro" id="IPR028082">
    <property type="entry name" value="Peripla_BP_I"/>
</dbReference>
<evidence type="ECO:0000313" key="5">
    <source>
        <dbReference type="EMBL" id="XCB33590.1"/>
    </source>
</evidence>
<dbReference type="KEGG" id="tpsc:RBB77_01530"/>
<reference evidence="5" key="1">
    <citation type="submission" date="2023-08" db="EMBL/GenBank/DDBJ databases">
        <authorList>
            <person name="Messyasz A."/>
            <person name="Mannisto M.K."/>
            <person name="Kerkhof L.J."/>
            <person name="Haggblom M."/>
        </authorList>
    </citation>
    <scope>NUCLEOTIDE SEQUENCE</scope>
    <source>
        <strain evidence="5">X5P6</strain>
    </source>
</reference>
<dbReference type="SUPFAM" id="SSF47413">
    <property type="entry name" value="lambda repressor-like DNA-binding domains"/>
    <property type="match status" value="1"/>
</dbReference>
<dbReference type="CDD" id="cd01392">
    <property type="entry name" value="HTH_LacI"/>
    <property type="match status" value="1"/>
</dbReference>
<evidence type="ECO:0000259" key="4">
    <source>
        <dbReference type="PROSITE" id="PS50932"/>
    </source>
</evidence>
<accession>A0AAU7ZRN4</accession>
<reference evidence="5" key="2">
    <citation type="journal article" date="2024" name="Environ. Microbiol.">
        <title>Genome analysis and description of Tunturibacter gen. nov. expands the diversity of Terriglobia in tundra soils.</title>
        <authorList>
            <person name="Messyasz A."/>
            <person name="Mannisto M.K."/>
            <person name="Kerkhof L.J."/>
            <person name="Haggblom M.M."/>
        </authorList>
    </citation>
    <scope>NUCLEOTIDE SEQUENCE</scope>
    <source>
        <strain evidence="5">X5P6</strain>
    </source>
</reference>
<sequence length="342" mass="37682">MPIRLKDIAQELGVSTVTVSKVLRGNPDIGVKTRARVLERLNALNYRPNMAARGLATGKTFTVGLIVPDLLQPFFAHFAKELGGVLRQHDRALLLASSEEDPKIEAQEILALIQRGVDVLVLASCRDELLPVPELSALPVPLVLFDRRFKRMKANFVGSDDVGAGELATRHLIELNRKRIAHIGGLQTSPARDRTAGYLRALERTGRKIDERYLVLRKRLEERGDDIGFSCMQGLLALRRPPDAVFCYNDMTAIGAIQATLQAGLKIPREMAIIGCGNFRYADYLQVPLSSIDQDTAELGRAAARLTLSIADSPQARVQSIVLKPRLVIRQSSAPPSLKISR</sequence>
<dbReference type="EMBL" id="CP132942">
    <property type="protein sequence ID" value="XCB33590.1"/>
    <property type="molecule type" value="Genomic_DNA"/>
</dbReference>
<dbReference type="Pfam" id="PF00356">
    <property type="entry name" value="LacI"/>
    <property type="match status" value="1"/>
</dbReference>
<dbReference type="SUPFAM" id="SSF53822">
    <property type="entry name" value="Periplasmic binding protein-like I"/>
    <property type="match status" value="1"/>
</dbReference>
<protein>
    <submittedName>
        <fullName evidence="5">LacI family DNA-binding transcriptional regulator</fullName>
    </submittedName>
</protein>
<dbReference type="PANTHER" id="PTHR30146:SF109">
    <property type="entry name" value="HTH-TYPE TRANSCRIPTIONAL REGULATOR GALS"/>
    <property type="match status" value="1"/>
</dbReference>
<dbReference type="AlphaFoldDB" id="A0AAU7ZRN4"/>
<evidence type="ECO:0000256" key="3">
    <source>
        <dbReference type="ARBA" id="ARBA00023163"/>
    </source>
</evidence>
<feature type="domain" description="HTH lacI-type" evidence="4">
    <location>
        <begin position="3"/>
        <end position="57"/>
    </location>
</feature>
<keyword evidence="1" id="KW-0805">Transcription regulation</keyword>